<sequence length="258" mass="28914">MPPLSVKSVKNARRVAVKFEITPLEEWIQRQSAPLYAVLAGASDAAPLQNYYQLDGRETPRGLYLGTPYEDWHPVMPYLVALDKESPFIEWAQSTEASDWGWIVASEQPVDTLYAHLQGLTQIWHQGEAVFFRYWDGVYLKRILVQLGEGFTALLPGLSGIWVGGGSFEWAASEATAPRAFPWWELPPVIAATLARQDTGPLVNNLMQQLADQNGQLYWSFPEANLRCKVARFVSRHSSPDIDLFPALEAALINEVQA</sequence>
<evidence type="ECO:0000313" key="2">
    <source>
        <dbReference type="EMBL" id="AFX59896.1"/>
    </source>
</evidence>
<evidence type="ECO:0000259" key="1">
    <source>
        <dbReference type="Pfam" id="PF13503"/>
    </source>
</evidence>
<protein>
    <submittedName>
        <fullName evidence="2">Type III secretion protein</fullName>
    </submittedName>
</protein>
<accession>K7WDR0</accession>
<proteinExistence type="predicted"/>
<reference evidence="2" key="1">
    <citation type="journal article" date="2013" name="Microbiology">
        <title>Evaluation of the roles played by Hcp and VgrG type 6 secretion system effectors in Aeromonas hydrophila SSU pathogenesis.</title>
        <authorList>
            <person name="Sha J."/>
            <person name="Rosenzweig J.A."/>
            <person name="Kozlova E.V."/>
            <person name="Wang S."/>
            <person name="Erova T.E."/>
            <person name="Kirtley M.L."/>
            <person name="van Lier C.J."/>
            <person name="Chopra A.K."/>
        </authorList>
    </citation>
    <scope>NUCLEOTIDE SEQUENCE</scope>
    <source>
        <strain evidence="2">SSU</strain>
    </source>
</reference>
<dbReference type="EMBL" id="JX646703">
    <property type="protein sequence ID" value="AFX59896.1"/>
    <property type="molecule type" value="Genomic_DNA"/>
</dbReference>
<dbReference type="AlphaFoldDB" id="K7WDR0"/>
<name>K7WDR0_AERHY</name>
<feature type="domain" description="DUF4123" evidence="1">
    <location>
        <begin position="35"/>
        <end position="147"/>
    </location>
</feature>
<organism evidence="2">
    <name type="scientific">Aeromonas hydrophila</name>
    <dbReference type="NCBI Taxonomy" id="644"/>
    <lineage>
        <taxon>Bacteria</taxon>
        <taxon>Pseudomonadati</taxon>
        <taxon>Pseudomonadota</taxon>
        <taxon>Gammaproteobacteria</taxon>
        <taxon>Aeromonadales</taxon>
        <taxon>Aeromonadaceae</taxon>
        <taxon>Aeromonas</taxon>
    </lineage>
</organism>
<dbReference type="InterPro" id="IPR025391">
    <property type="entry name" value="DUF4123"/>
</dbReference>
<dbReference type="Pfam" id="PF13503">
    <property type="entry name" value="DUF4123"/>
    <property type="match status" value="1"/>
</dbReference>